<dbReference type="GeneID" id="27326576"/>
<dbReference type="STRING" id="212818.A0A0D1Z5G3"/>
<dbReference type="VEuPathDB" id="FungiDB:PV10_08731"/>
<protein>
    <recommendedName>
        <fullName evidence="4">NADP-dependent oxidoreductase domain-containing protein</fullName>
    </recommendedName>
</protein>
<dbReference type="SUPFAM" id="SSF51430">
    <property type="entry name" value="NAD(P)-linked oxidoreductase"/>
    <property type="match status" value="1"/>
</dbReference>
<keyword evidence="1" id="KW-0521">NADP</keyword>
<evidence type="ECO:0000313" key="5">
    <source>
        <dbReference type="EMBL" id="KIV89134.1"/>
    </source>
</evidence>
<dbReference type="OMA" id="HAIPREK"/>
<dbReference type="GO" id="GO:0005829">
    <property type="term" value="C:cytosol"/>
    <property type="evidence" value="ECO:0007669"/>
    <property type="project" value="UniProtKB-ARBA"/>
</dbReference>
<organism evidence="5 6">
    <name type="scientific">Exophiala mesophila</name>
    <name type="common">Black yeast-like fungus</name>
    <dbReference type="NCBI Taxonomy" id="212818"/>
    <lineage>
        <taxon>Eukaryota</taxon>
        <taxon>Fungi</taxon>
        <taxon>Dikarya</taxon>
        <taxon>Ascomycota</taxon>
        <taxon>Pezizomycotina</taxon>
        <taxon>Eurotiomycetes</taxon>
        <taxon>Chaetothyriomycetidae</taxon>
        <taxon>Chaetothyriales</taxon>
        <taxon>Herpotrichiellaceae</taxon>
        <taxon>Exophiala</taxon>
    </lineage>
</organism>
<accession>A0A0D1Z5G3</accession>
<name>A0A0D1Z5G3_EXOME</name>
<keyword evidence="6" id="KW-1185">Reference proteome</keyword>
<dbReference type="OrthoDB" id="48988at2759"/>
<evidence type="ECO:0000256" key="3">
    <source>
        <dbReference type="ARBA" id="ARBA00038157"/>
    </source>
</evidence>
<dbReference type="InterPro" id="IPR050523">
    <property type="entry name" value="AKR_Detox_Biosynth"/>
</dbReference>
<dbReference type="Gene3D" id="3.20.20.100">
    <property type="entry name" value="NADP-dependent oxidoreductase domain"/>
    <property type="match status" value="1"/>
</dbReference>
<dbReference type="PANTHER" id="PTHR43364:SF9">
    <property type="entry name" value="OXIDOREDUCTASE"/>
    <property type="match status" value="1"/>
</dbReference>
<evidence type="ECO:0000259" key="4">
    <source>
        <dbReference type="Pfam" id="PF00248"/>
    </source>
</evidence>
<dbReference type="HOGENOM" id="CLU_023205_2_0_1"/>
<dbReference type="PANTHER" id="PTHR43364">
    <property type="entry name" value="NADH-SPECIFIC METHYLGLYOXAL REDUCTASE-RELATED"/>
    <property type="match status" value="1"/>
</dbReference>
<keyword evidence="2" id="KW-0560">Oxidoreductase</keyword>
<evidence type="ECO:0000256" key="2">
    <source>
        <dbReference type="ARBA" id="ARBA00023002"/>
    </source>
</evidence>
<reference evidence="5 6" key="1">
    <citation type="submission" date="2015-01" db="EMBL/GenBank/DDBJ databases">
        <title>The Genome Sequence of Exophiala mesophila CBS40295.</title>
        <authorList>
            <consortium name="The Broad Institute Genomics Platform"/>
            <person name="Cuomo C."/>
            <person name="de Hoog S."/>
            <person name="Gorbushina A."/>
            <person name="Stielow B."/>
            <person name="Teixiera M."/>
            <person name="Abouelleil A."/>
            <person name="Chapman S.B."/>
            <person name="Priest M."/>
            <person name="Young S.K."/>
            <person name="Wortman J."/>
            <person name="Nusbaum C."/>
            <person name="Birren B."/>
        </authorList>
    </citation>
    <scope>NUCLEOTIDE SEQUENCE [LARGE SCALE GENOMIC DNA]</scope>
    <source>
        <strain evidence="5 6">CBS 40295</strain>
    </source>
</reference>
<evidence type="ECO:0000256" key="1">
    <source>
        <dbReference type="ARBA" id="ARBA00022857"/>
    </source>
</evidence>
<dbReference type="InterPro" id="IPR023210">
    <property type="entry name" value="NADP_OxRdtase_dom"/>
</dbReference>
<dbReference type="GO" id="GO:0016491">
    <property type="term" value="F:oxidoreductase activity"/>
    <property type="evidence" value="ECO:0007669"/>
    <property type="project" value="UniProtKB-KW"/>
</dbReference>
<gene>
    <name evidence="5" type="ORF">PV10_08731</name>
</gene>
<dbReference type="InterPro" id="IPR036812">
    <property type="entry name" value="NAD(P)_OxRdtase_dom_sf"/>
</dbReference>
<evidence type="ECO:0000313" key="6">
    <source>
        <dbReference type="Proteomes" id="UP000054302"/>
    </source>
</evidence>
<feature type="domain" description="NADP-dependent oxidoreductase" evidence="4">
    <location>
        <begin position="35"/>
        <end position="346"/>
    </location>
</feature>
<dbReference type="EMBL" id="KN847525">
    <property type="protein sequence ID" value="KIV89134.1"/>
    <property type="molecule type" value="Genomic_DNA"/>
</dbReference>
<dbReference type="AlphaFoldDB" id="A0A0D1Z5G3"/>
<sequence length="355" mass="39671">MAENELPRSLQTSLDGTKVSYVQLGKSGLRVSVPILGGMSFGHKQWQPWVLDDETTVNKILKAAYDQGLNTFDTANAYSNGLSETMIGNFLKSNNIPRNKIIILSKCFSPVGEDPSVLNYKYPDTMAKSKDYVNQGGLSRAAIFNAVEASLQRLGTTYLDLLQVHRFDKSVPVEETMKALHDLVEQGKVRYIGASSMWAYQFSTMQHVAEIHGWTKFISMQNHHSLCYREEEREMNPYCEQTGVGLMAWSPLYGGLLARPLKHPATQRQEATQSQPTPEDEKVIDAVQKLAEQKGWTMSQVALVWLVQKSSIPIVGIGSLERLSEAIEIHGKKLTSEDIASLEKVYKPRLIIGHA</sequence>
<dbReference type="CDD" id="cd19079">
    <property type="entry name" value="AKR_EcYajO-like"/>
    <property type="match status" value="1"/>
</dbReference>
<dbReference type="Pfam" id="PF00248">
    <property type="entry name" value="Aldo_ket_red"/>
    <property type="match status" value="1"/>
</dbReference>
<comment type="similarity">
    <text evidence="3">Belongs to the aldo/keto reductase family. Aldo/keto reductase 2 subfamily.</text>
</comment>
<proteinExistence type="inferred from homology"/>
<dbReference type="Proteomes" id="UP000054302">
    <property type="component" value="Unassembled WGS sequence"/>
</dbReference>
<dbReference type="RefSeq" id="XP_016220708.1">
    <property type="nucleotide sequence ID" value="XM_016373797.1"/>
</dbReference>
<dbReference type="FunFam" id="3.20.20.100:FF:000004">
    <property type="entry name" value="Oxidoreductase, aldo/keto reductase"/>
    <property type="match status" value="1"/>
</dbReference>